<reference evidence="2 4" key="1">
    <citation type="submission" date="2022-06" db="EMBL/GenBank/DDBJ databases">
        <title>Leptospira isolates from biofilms formed at urban environments.</title>
        <authorList>
            <person name="Ribeiro P.S."/>
            <person name="Sousa T."/>
            <person name="Carvalho N."/>
            <person name="Aburjaile F."/>
            <person name="Neves F."/>
            <person name="Oliveira D."/>
            <person name="Blanco L."/>
            <person name="Lima J."/>
            <person name="Costa F."/>
            <person name="Brenig B."/>
            <person name="Soares S."/>
            <person name="Ramos R."/>
            <person name="Goes-Neto A."/>
            <person name="Matiuzzi M."/>
            <person name="Azevedo V."/>
            <person name="Ristow P."/>
        </authorList>
    </citation>
    <scope>NUCLEOTIDE SEQUENCE</scope>
    <source>
        <strain evidence="1 4">VSF19</strain>
        <strain evidence="2">VSF20</strain>
    </source>
</reference>
<organism evidence="2 3">
    <name type="scientific">Leptospira soteropolitanensis</name>
    <dbReference type="NCBI Taxonomy" id="2950025"/>
    <lineage>
        <taxon>Bacteria</taxon>
        <taxon>Pseudomonadati</taxon>
        <taxon>Spirochaetota</taxon>
        <taxon>Spirochaetia</taxon>
        <taxon>Leptospirales</taxon>
        <taxon>Leptospiraceae</taxon>
        <taxon>Leptospira</taxon>
    </lineage>
</organism>
<dbReference type="AlphaFoldDB" id="A0AAW5VQW3"/>
<dbReference type="Proteomes" id="UP001208540">
    <property type="component" value="Unassembled WGS sequence"/>
</dbReference>
<dbReference type="EMBL" id="JAMQPM010000083">
    <property type="protein sequence ID" value="MCW7528550.1"/>
    <property type="molecule type" value="Genomic_DNA"/>
</dbReference>
<gene>
    <name evidence="1" type="ORF">ND861_19495</name>
    <name evidence="2" type="ORF">ND862_19535</name>
</gene>
<evidence type="ECO:0000313" key="4">
    <source>
        <dbReference type="Proteomes" id="UP001208912"/>
    </source>
</evidence>
<dbReference type="Proteomes" id="UP001208912">
    <property type="component" value="Unassembled WGS sequence"/>
</dbReference>
<name>A0AAW5VQW3_9LEPT</name>
<protein>
    <recommendedName>
        <fullName evidence="5">Zinc ribbon domain-containing protein</fullName>
    </recommendedName>
</protein>
<evidence type="ECO:0000313" key="1">
    <source>
        <dbReference type="EMBL" id="MCW7528550.1"/>
    </source>
</evidence>
<accession>A0AAW5VQW3</accession>
<sequence length="174" mass="20118">MNDEKFYELNAISENIHTKFENLKEKGEIENIEYLIKNLLKKLPEKYSIEFSFNLSIFDSEREKSIEMLRVGINGLGNTAETYKFSESYKFNRYLVQGHIVEIPHNHCPNCWSEWDFKYLGSSCSDCGVTLGKEVKLLIDSNECPNCESGKISPKKPHCDNCDFIAEDDLVIWG</sequence>
<evidence type="ECO:0000313" key="2">
    <source>
        <dbReference type="EMBL" id="MCW7532417.1"/>
    </source>
</evidence>
<comment type="caution">
    <text evidence="2">The sequence shown here is derived from an EMBL/GenBank/DDBJ whole genome shotgun (WGS) entry which is preliminary data.</text>
</comment>
<dbReference type="RefSeq" id="WP_265353630.1">
    <property type="nucleotide sequence ID" value="NZ_JAMQPL010000085.1"/>
</dbReference>
<keyword evidence="4" id="KW-1185">Reference proteome</keyword>
<dbReference type="EMBL" id="JAMQPL010000085">
    <property type="protein sequence ID" value="MCW7532417.1"/>
    <property type="molecule type" value="Genomic_DNA"/>
</dbReference>
<evidence type="ECO:0008006" key="5">
    <source>
        <dbReference type="Google" id="ProtNLM"/>
    </source>
</evidence>
<evidence type="ECO:0000313" key="3">
    <source>
        <dbReference type="Proteomes" id="UP001208540"/>
    </source>
</evidence>
<proteinExistence type="predicted"/>